<dbReference type="AlphaFoldDB" id="A1BH93"/>
<dbReference type="EMBL" id="CP000492">
    <property type="protein sequence ID" value="ABL65770.1"/>
    <property type="molecule type" value="Genomic_DNA"/>
</dbReference>
<dbReference type="InterPro" id="IPR025514">
    <property type="entry name" value="DUF4402"/>
</dbReference>
<dbReference type="STRING" id="290317.Cpha266_1753"/>
<evidence type="ECO:0000313" key="3">
    <source>
        <dbReference type="Proteomes" id="UP000008701"/>
    </source>
</evidence>
<reference evidence="2 3" key="1">
    <citation type="submission" date="2006-12" db="EMBL/GenBank/DDBJ databases">
        <title>Complete sequence of Chlorobium phaeobacteroides DSM 266.</title>
        <authorList>
            <consortium name="US DOE Joint Genome Institute"/>
            <person name="Copeland A."/>
            <person name="Lucas S."/>
            <person name="Lapidus A."/>
            <person name="Barry K."/>
            <person name="Detter J.C."/>
            <person name="Glavina del Rio T."/>
            <person name="Hammon N."/>
            <person name="Israni S."/>
            <person name="Pitluck S."/>
            <person name="Goltsman E."/>
            <person name="Schmutz J."/>
            <person name="Larimer F."/>
            <person name="Land M."/>
            <person name="Hauser L."/>
            <person name="Mikhailova N."/>
            <person name="Li T."/>
            <person name="Overmann J."/>
            <person name="Bryant D.A."/>
            <person name="Richardson P."/>
        </authorList>
    </citation>
    <scope>NUCLEOTIDE SEQUENCE [LARGE SCALE GENOMIC DNA]</scope>
    <source>
        <strain evidence="2 3">DSM 266</strain>
    </source>
</reference>
<organism evidence="2 3">
    <name type="scientific">Chlorobium phaeobacteroides (strain DSM 266 / SMG 266 / 2430)</name>
    <dbReference type="NCBI Taxonomy" id="290317"/>
    <lineage>
        <taxon>Bacteria</taxon>
        <taxon>Pseudomonadati</taxon>
        <taxon>Chlorobiota</taxon>
        <taxon>Chlorobiia</taxon>
        <taxon>Chlorobiales</taxon>
        <taxon>Chlorobiaceae</taxon>
        <taxon>Chlorobium/Pelodictyon group</taxon>
        <taxon>Chlorobium</taxon>
    </lineage>
</organism>
<keyword evidence="3" id="KW-1185">Reference proteome</keyword>
<feature type="chain" id="PRO_5002632600" evidence="1">
    <location>
        <begin position="29"/>
        <end position="179"/>
    </location>
</feature>
<gene>
    <name evidence="2" type="ordered locus">Cpha266_1753</name>
</gene>
<keyword evidence="1" id="KW-0732">Signal</keyword>
<sequence length="179" mass="18341" precursor="true">MIANFRNWLIFNFRLQAALFAFGSDAQATVVGDNGTATATIAGAISVAKYETGSTTGGDLAFGNIIAGPSSGTVTINPFGSGSRSFTTVSGTNLLPFGPAQFQVTGDANANYTVSLPSSDITIYSDTNTMTVDSFTKTVTTGTLTNGTDVFRVGGTLHVGANQPSGTYSGTFNVTAAYN</sequence>
<proteinExistence type="predicted"/>
<dbReference type="RefSeq" id="WP_011745577.1">
    <property type="nucleotide sequence ID" value="NC_008639.1"/>
</dbReference>
<dbReference type="eggNOG" id="ENOG5033E5M">
    <property type="taxonomic scope" value="Bacteria"/>
</dbReference>
<evidence type="ECO:0000313" key="2">
    <source>
        <dbReference type="EMBL" id="ABL65770.1"/>
    </source>
</evidence>
<accession>A1BH93</accession>
<dbReference type="Pfam" id="PF14352">
    <property type="entry name" value="DUF4402"/>
    <property type="match status" value="1"/>
</dbReference>
<evidence type="ECO:0000256" key="1">
    <source>
        <dbReference type="SAM" id="SignalP"/>
    </source>
</evidence>
<feature type="signal peptide" evidence="1">
    <location>
        <begin position="1"/>
        <end position="28"/>
    </location>
</feature>
<dbReference type="HOGENOM" id="CLU_124984_1_0_10"/>
<protein>
    <submittedName>
        <fullName evidence="2">YapH protein</fullName>
    </submittedName>
</protein>
<dbReference type="Proteomes" id="UP000008701">
    <property type="component" value="Chromosome"/>
</dbReference>
<name>A1BH93_CHLPD</name>
<dbReference type="KEGG" id="cph:Cpha266_1753"/>